<keyword evidence="3" id="KW-1185">Reference proteome</keyword>
<proteinExistence type="predicted"/>
<evidence type="ECO:0000313" key="2">
    <source>
        <dbReference type="EMBL" id="CED71917.1"/>
    </source>
</evidence>
<name>A0A090IN39_9GAMM</name>
<dbReference type="Proteomes" id="UP000032427">
    <property type="component" value="Chromosome 1"/>
</dbReference>
<feature type="chain" id="PRO_5001857588" evidence="1">
    <location>
        <begin position="20"/>
        <end position="193"/>
    </location>
</feature>
<dbReference type="AlphaFoldDB" id="A0A090IN39"/>
<keyword evidence="1" id="KW-0732">Signal</keyword>
<sequence length="193" mass="21264">MKRIALLGLLAITPLPLMAQWYITPAIGIATGGMVENKDGDTFKVENDNSLSFTVETDYDAGRIGLFYSTQSSEVKSLGNKSRFDYLHFQSALDFPLTTNLNSFFGLSLGATYTDVDWSDDTIQFSGGAFTGLQYHFTDNIALQLEARWLATSVDSDFDSACGVGSTHSACVIRYEASWMNQIQGNLGLRFNF</sequence>
<accession>A0A090IN39</accession>
<dbReference type="HOGENOM" id="CLU_118565_0_0_6"/>
<protein>
    <submittedName>
        <fullName evidence="2">Membrane protein</fullName>
    </submittedName>
</protein>
<evidence type="ECO:0000256" key="1">
    <source>
        <dbReference type="SAM" id="SignalP"/>
    </source>
</evidence>
<dbReference type="OrthoDB" id="6308600at2"/>
<gene>
    <name evidence="2" type="ORF">AWOD_I_1852</name>
</gene>
<dbReference type="Gene3D" id="2.40.160.20">
    <property type="match status" value="1"/>
</dbReference>
<dbReference type="SUPFAM" id="SSF56925">
    <property type="entry name" value="OMPA-like"/>
    <property type="match status" value="1"/>
</dbReference>
<evidence type="ECO:0000313" key="3">
    <source>
        <dbReference type="Proteomes" id="UP000032427"/>
    </source>
</evidence>
<dbReference type="EMBL" id="LN554846">
    <property type="protein sequence ID" value="CED71917.1"/>
    <property type="molecule type" value="Genomic_DNA"/>
</dbReference>
<reference evidence="3" key="1">
    <citation type="submission" date="2014-09" db="EMBL/GenBank/DDBJ databases">
        <authorList>
            <person name="Hjerde E."/>
        </authorList>
    </citation>
    <scope>NUCLEOTIDE SEQUENCE [LARGE SCALE GENOMIC DNA]</scope>
    <source>
        <strain evidence="3">06/09/139</strain>
    </source>
</reference>
<dbReference type="InterPro" id="IPR011250">
    <property type="entry name" value="OMP/PagP_B-barrel"/>
</dbReference>
<organism evidence="2 3">
    <name type="scientific">Aliivibrio wodanis</name>
    <dbReference type="NCBI Taxonomy" id="80852"/>
    <lineage>
        <taxon>Bacteria</taxon>
        <taxon>Pseudomonadati</taxon>
        <taxon>Pseudomonadota</taxon>
        <taxon>Gammaproteobacteria</taxon>
        <taxon>Vibrionales</taxon>
        <taxon>Vibrionaceae</taxon>
        <taxon>Aliivibrio</taxon>
    </lineage>
</organism>
<dbReference type="PATRIC" id="fig|80852.17.peg.1915"/>
<dbReference type="KEGG" id="awd:AWOD_I_1852"/>
<feature type="signal peptide" evidence="1">
    <location>
        <begin position="1"/>
        <end position="19"/>
    </location>
</feature>
<dbReference type="GeneID" id="28541428"/>